<dbReference type="GO" id="GO:0046983">
    <property type="term" value="F:protein dimerization activity"/>
    <property type="evidence" value="ECO:0007669"/>
    <property type="project" value="InterPro"/>
</dbReference>
<dbReference type="OrthoDB" id="227596at2"/>
<evidence type="ECO:0000256" key="3">
    <source>
        <dbReference type="ARBA" id="ARBA00022553"/>
    </source>
</evidence>
<accession>A0A6H9WGM6</accession>
<dbReference type="InterPro" id="IPR036890">
    <property type="entry name" value="HATPase_C_sf"/>
</dbReference>
<sequence>MGMARVPKLVESTSASTAMMAMSGAPELSRSVNMAPASGERPSCASREGHGRASDFGRTSPPVRATMLGIMTRRPFASGSASGATPAAAGRTRTPRPVLSDVINAVMVAGLGVVLIAVGGTGSSGMPQAFEPSTHWWHLAPLALACAAISVQSRRPVPAFAVATIAVLIDAAMGLQLALVIAWSNPIYAVGRFARASVRRGISIGAVVATLLAAPAIVVLGGDVSAAMTTTLQIGAVVAIALWWSAEVRAGDEAAAAERRRAADAARLAELASAETVRAERGAMARDLHDLISSRLSAIALQTTATLQLEPDAARERRIVGEVRRESVAALDDMRDLIRLLRSPGDEPDGLVVGGLETLDDVISRFRAAGLDLVEADAPAALEGIDREAERTLVLVAREALTNAFKHGSGRAALRLTAETDRARFVIENPIGGGAAERQPGGDHPRPGLGAGIGLDAMRERLEAVGGSLEISTVDGASSGRATWRLAASVPLSGAASRGEAA</sequence>
<evidence type="ECO:0000313" key="14">
    <source>
        <dbReference type="Proteomes" id="UP000431744"/>
    </source>
</evidence>
<dbReference type="PANTHER" id="PTHR24421:SF10">
    <property type="entry name" value="NITRATE_NITRITE SENSOR PROTEIN NARQ"/>
    <property type="match status" value="1"/>
</dbReference>
<dbReference type="Proteomes" id="UP000431744">
    <property type="component" value="Unassembled WGS sequence"/>
</dbReference>
<dbReference type="CDD" id="cd16917">
    <property type="entry name" value="HATPase_UhpB-NarQ-NarX-like"/>
    <property type="match status" value="1"/>
</dbReference>
<dbReference type="GO" id="GO:0005524">
    <property type="term" value="F:ATP binding"/>
    <property type="evidence" value="ECO:0007669"/>
    <property type="project" value="UniProtKB-KW"/>
</dbReference>
<dbReference type="Gene3D" id="3.30.565.10">
    <property type="entry name" value="Histidine kinase-like ATPase, C-terminal domain"/>
    <property type="match status" value="1"/>
</dbReference>
<feature type="transmembrane region" description="Helical" evidence="10">
    <location>
        <begin position="202"/>
        <end position="220"/>
    </location>
</feature>
<dbReference type="Pfam" id="PF02518">
    <property type="entry name" value="HATPase_c"/>
    <property type="match status" value="1"/>
</dbReference>
<evidence type="ECO:0000256" key="1">
    <source>
        <dbReference type="ARBA" id="ARBA00000085"/>
    </source>
</evidence>
<comment type="catalytic activity">
    <reaction evidence="1">
        <text>ATP + protein L-histidine = ADP + protein N-phospho-L-histidine.</text>
        <dbReference type="EC" id="2.7.13.3"/>
    </reaction>
</comment>
<protein>
    <recommendedName>
        <fullName evidence="2">histidine kinase</fullName>
        <ecNumber evidence="2">2.7.13.3</ecNumber>
    </recommendedName>
</protein>
<dbReference type="GO" id="GO:0016020">
    <property type="term" value="C:membrane"/>
    <property type="evidence" value="ECO:0007669"/>
    <property type="project" value="InterPro"/>
</dbReference>
<dbReference type="InterPro" id="IPR011712">
    <property type="entry name" value="Sig_transdc_His_kin_sub3_dim/P"/>
</dbReference>
<evidence type="ECO:0000256" key="8">
    <source>
        <dbReference type="ARBA" id="ARBA00023012"/>
    </source>
</evidence>
<evidence type="ECO:0000256" key="9">
    <source>
        <dbReference type="SAM" id="MobiDB-lite"/>
    </source>
</evidence>
<keyword evidence="4" id="KW-0808">Transferase</keyword>
<dbReference type="Pfam" id="PF07730">
    <property type="entry name" value="HisKA_3"/>
    <property type="match status" value="1"/>
</dbReference>
<feature type="transmembrane region" description="Helical" evidence="10">
    <location>
        <begin position="159"/>
        <end position="182"/>
    </location>
</feature>
<feature type="transmembrane region" description="Helical" evidence="10">
    <location>
        <begin position="102"/>
        <end position="123"/>
    </location>
</feature>
<feature type="transmembrane region" description="Helical" evidence="10">
    <location>
        <begin position="227"/>
        <end position="246"/>
    </location>
</feature>
<comment type="caution">
    <text evidence="13">The sequence shown here is derived from an EMBL/GenBank/DDBJ whole genome shotgun (WGS) entry which is preliminary data.</text>
</comment>
<gene>
    <name evidence="13" type="ORF">F8O04_13480</name>
</gene>
<evidence type="ECO:0000256" key="5">
    <source>
        <dbReference type="ARBA" id="ARBA00022741"/>
    </source>
</evidence>
<organism evidence="13 14">
    <name type="scientific">Pseudoclavibacter endophyticus</name>
    <dbReference type="NCBI Taxonomy" id="1778590"/>
    <lineage>
        <taxon>Bacteria</taxon>
        <taxon>Bacillati</taxon>
        <taxon>Actinomycetota</taxon>
        <taxon>Actinomycetes</taxon>
        <taxon>Micrococcales</taxon>
        <taxon>Microbacteriaceae</taxon>
        <taxon>Pseudoclavibacter</taxon>
    </lineage>
</organism>
<dbReference type="Gene3D" id="1.20.5.1930">
    <property type="match status" value="1"/>
</dbReference>
<feature type="region of interest" description="Disordered" evidence="9">
    <location>
        <begin position="1"/>
        <end position="63"/>
    </location>
</feature>
<dbReference type="AlphaFoldDB" id="A0A6H9WGM6"/>
<keyword evidence="8" id="KW-0902">Two-component regulatory system</keyword>
<evidence type="ECO:0000256" key="4">
    <source>
        <dbReference type="ARBA" id="ARBA00022679"/>
    </source>
</evidence>
<dbReference type="InterPro" id="IPR003594">
    <property type="entry name" value="HATPase_dom"/>
</dbReference>
<evidence type="ECO:0000256" key="2">
    <source>
        <dbReference type="ARBA" id="ARBA00012438"/>
    </source>
</evidence>
<evidence type="ECO:0000256" key="10">
    <source>
        <dbReference type="SAM" id="Phobius"/>
    </source>
</evidence>
<dbReference type="EC" id="2.7.13.3" evidence="2"/>
<dbReference type="GO" id="GO:0000155">
    <property type="term" value="F:phosphorelay sensor kinase activity"/>
    <property type="evidence" value="ECO:0007669"/>
    <property type="project" value="InterPro"/>
</dbReference>
<evidence type="ECO:0000259" key="12">
    <source>
        <dbReference type="Pfam" id="PF07730"/>
    </source>
</evidence>
<dbReference type="SUPFAM" id="SSF55874">
    <property type="entry name" value="ATPase domain of HSP90 chaperone/DNA topoisomerase II/histidine kinase"/>
    <property type="match status" value="1"/>
</dbReference>
<keyword evidence="3" id="KW-0597">Phosphoprotein</keyword>
<reference evidence="13 14" key="1">
    <citation type="submission" date="2019-09" db="EMBL/GenBank/DDBJ databases">
        <title>Phylogeny of genus Pseudoclavibacter and closely related genus.</title>
        <authorList>
            <person name="Li Y."/>
        </authorList>
    </citation>
    <scope>NUCLEOTIDE SEQUENCE [LARGE SCALE GENOMIC DNA]</scope>
    <source>
        <strain evidence="13 14">EGI 60007</strain>
    </source>
</reference>
<evidence type="ECO:0000259" key="11">
    <source>
        <dbReference type="Pfam" id="PF02518"/>
    </source>
</evidence>
<evidence type="ECO:0000256" key="6">
    <source>
        <dbReference type="ARBA" id="ARBA00022777"/>
    </source>
</evidence>
<keyword evidence="10" id="KW-0812">Transmembrane</keyword>
<proteinExistence type="predicted"/>
<keyword evidence="14" id="KW-1185">Reference proteome</keyword>
<feature type="region of interest" description="Disordered" evidence="9">
    <location>
        <begin position="431"/>
        <end position="453"/>
    </location>
</feature>
<feature type="domain" description="Histidine kinase/HSP90-like ATPase" evidence="11">
    <location>
        <begin position="390"/>
        <end position="475"/>
    </location>
</feature>
<keyword evidence="10" id="KW-1133">Transmembrane helix</keyword>
<keyword evidence="6" id="KW-0418">Kinase</keyword>
<keyword evidence="7" id="KW-0067">ATP-binding</keyword>
<keyword evidence="5" id="KW-0547">Nucleotide-binding</keyword>
<dbReference type="PANTHER" id="PTHR24421">
    <property type="entry name" value="NITRATE/NITRITE SENSOR PROTEIN NARX-RELATED"/>
    <property type="match status" value="1"/>
</dbReference>
<feature type="compositionally biased region" description="Low complexity" evidence="9">
    <location>
        <begin position="12"/>
        <end position="23"/>
    </location>
</feature>
<evidence type="ECO:0000313" key="13">
    <source>
        <dbReference type="EMBL" id="KAB1646751.1"/>
    </source>
</evidence>
<dbReference type="EMBL" id="WBJY01000004">
    <property type="protein sequence ID" value="KAB1646751.1"/>
    <property type="molecule type" value="Genomic_DNA"/>
</dbReference>
<name>A0A6H9WGM6_9MICO</name>
<keyword evidence="10" id="KW-0472">Membrane</keyword>
<dbReference type="InterPro" id="IPR050482">
    <property type="entry name" value="Sensor_HK_TwoCompSys"/>
</dbReference>
<feature type="domain" description="Signal transduction histidine kinase subgroup 3 dimerisation and phosphoacceptor" evidence="12">
    <location>
        <begin position="280"/>
        <end position="345"/>
    </location>
</feature>
<evidence type="ECO:0000256" key="7">
    <source>
        <dbReference type="ARBA" id="ARBA00022840"/>
    </source>
</evidence>